<proteinExistence type="predicted"/>
<sequence>MRRLGKNSVVLALFLSVLMQTGCQSTSNAQSGINATATVLPDFSPERAEREAAYFDPLKSKPDFTQIDVVTIVPAGDQ</sequence>
<accession>A0A8J3GBW1</accession>
<organism evidence="1 2">
    <name type="scientific">Cerasicoccus arenae</name>
    <dbReference type="NCBI Taxonomy" id="424488"/>
    <lineage>
        <taxon>Bacteria</taxon>
        <taxon>Pseudomonadati</taxon>
        <taxon>Verrucomicrobiota</taxon>
        <taxon>Opitutia</taxon>
        <taxon>Puniceicoccales</taxon>
        <taxon>Cerasicoccaceae</taxon>
        <taxon>Cerasicoccus</taxon>
    </lineage>
</organism>
<reference evidence="1" key="1">
    <citation type="journal article" date="2014" name="Int. J. Syst. Evol. Microbiol.">
        <title>Complete genome sequence of Corynebacterium casei LMG S-19264T (=DSM 44701T), isolated from a smear-ripened cheese.</title>
        <authorList>
            <consortium name="US DOE Joint Genome Institute (JGI-PGF)"/>
            <person name="Walter F."/>
            <person name="Albersmeier A."/>
            <person name="Kalinowski J."/>
            <person name="Ruckert C."/>
        </authorList>
    </citation>
    <scope>NUCLEOTIDE SEQUENCE</scope>
    <source>
        <strain evidence="1">KCTC 12870</strain>
    </source>
</reference>
<keyword evidence="2" id="KW-1185">Reference proteome</keyword>
<dbReference type="AlphaFoldDB" id="A0A8J3GBW1"/>
<reference evidence="1" key="2">
    <citation type="submission" date="2020-09" db="EMBL/GenBank/DDBJ databases">
        <authorList>
            <person name="Sun Q."/>
            <person name="Kim S."/>
        </authorList>
    </citation>
    <scope>NUCLEOTIDE SEQUENCE</scope>
    <source>
        <strain evidence="1">KCTC 12870</strain>
    </source>
</reference>
<evidence type="ECO:0000313" key="2">
    <source>
        <dbReference type="Proteomes" id="UP000642829"/>
    </source>
</evidence>
<dbReference type="EMBL" id="BMXG01000003">
    <property type="protein sequence ID" value="GHB93752.1"/>
    <property type="molecule type" value="Genomic_DNA"/>
</dbReference>
<protein>
    <submittedName>
        <fullName evidence="1">Uncharacterized protein</fullName>
    </submittedName>
</protein>
<evidence type="ECO:0000313" key="1">
    <source>
        <dbReference type="EMBL" id="GHB93752.1"/>
    </source>
</evidence>
<dbReference type="Proteomes" id="UP000642829">
    <property type="component" value="Unassembled WGS sequence"/>
</dbReference>
<name>A0A8J3GBW1_9BACT</name>
<gene>
    <name evidence="1" type="ORF">GCM10007047_06590</name>
</gene>
<comment type="caution">
    <text evidence="1">The sequence shown here is derived from an EMBL/GenBank/DDBJ whole genome shotgun (WGS) entry which is preliminary data.</text>
</comment>
<dbReference type="RefSeq" id="WP_189511838.1">
    <property type="nucleotide sequence ID" value="NZ_BMXG01000003.1"/>
</dbReference>